<evidence type="ECO:0008006" key="3">
    <source>
        <dbReference type="Google" id="ProtNLM"/>
    </source>
</evidence>
<evidence type="ECO:0000313" key="2">
    <source>
        <dbReference type="Proteomes" id="UP000294535"/>
    </source>
</evidence>
<dbReference type="Pfam" id="PF19577">
    <property type="entry name" value="DcaP"/>
    <property type="match status" value="1"/>
</dbReference>
<dbReference type="SUPFAM" id="SSF56935">
    <property type="entry name" value="Porins"/>
    <property type="match status" value="1"/>
</dbReference>
<protein>
    <recommendedName>
        <fullName evidence="3">Porin-like protein</fullName>
    </recommendedName>
</protein>
<dbReference type="EMBL" id="SNYF01000005">
    <property type="protein sequence ID" value="TDQ19025.1"/>
    <property type="molecule type" value="Genomic_DNA"/>
</dbReference>
<dbReference type="RefSeq" id="WP_133552961.1">
    <property type="nucleotide sequence ID" value="NZ_SNYF01000005.1"/>
</dbReference>
<dbReference type="Proteomes" id="UP000294535">
    <property type="component" value="Unassembled WGS sequence"/>
</dbReference>
<dbReference type="InterPro" id="IPR045748">
    <property type="entry name" value="DcaP"/>
</dbReference>
<evidence type="ECO:0000313" key="1">
    <source>
        <dbReference type="EMBL" id="TDQ19025.1"/>
    </source>
</evidence>
<proteinExistence type="predicted"/>
<keyword evidence="2" id="KW-1185">Reference proteome</keyword>
<name>A0A4R6TBI1_9BACT</name>
<reference evidence="1 2" key="1">
    <citation type="submission" date="2019-03" db="EMBL/GenBank/DDBJ databases">
        <title>Genomic Encyclopedia of Type Strains, Phase III (KMG-III): the genomes of soil and plant-associated and newly described type strains.</title>
        <authorList>
            <person name="Whitman W."/>
        </authorList>
    </citation>
    <scope>NUCLEOTIDE SEQUENCE [LARGE SCALE GENOMIC DNA]</scope>
    <source>
        <strain evidence="1 2">CECT 8446</strain>
    </source>
</reference>
<gene>
    <name evidence="1" type="ORF">DFQ04_0841</name>
</gene>
<comment type="caution">
    <text evidence="1">The sequence shown here is derived from an EMBL/GenBank/DDBJ whole genome shotgun (WGS) entry which is preliminary data.</text>
</comment>
<organism evidence="1 2">
    <name type="scientific">Algoriphagus boseongensis</name>
    <dbReference type="NCBI Taxonomy" id="1442587"/>
    <lineage>
        <taxon>Bacteria</taxon>
        <taxon>Pseudomonadati</taxon>
        <taxon>Bacteroidota</taxon>
        <taxon>Cytophagia</taxon>
        <taxon>Cytophagales</taxon>
        <taxon>Cyclobacteriaceae</taxon>
        <taxon>Algoriphagus</taxon>
    </lineage>
</organism>
<dbReference type="OrthoDB" id="790324at2"/>
<accession>A0A4R6TBI1</accession>
<sequence>MLTQKYKNPNWIVLAFSVLVNNKLNMKIMKYSISLSLIFILGFINLSHGQILQPADTTMRDSLNLSKKIVPAGDRKEQVVLYTGEDLVQDSFIGSWPMFGSGLRMKVGGYVKTDLVYDFSGTLDPTSFLMSTIPVEGQPEYGSRGYMNFFLKETRFNIDVRRTTGKVPLKLFIEGDFFSKGDQFRLRHAYIVAGDFIIGQTWTTLSVMESIPNLIDFAAGDALFGGRAAQVRYQKNLSDQLKLAVAIEHISFLGIENPNNLPGKAIYQLPLIPIRLDYSWKTGLLALGGSIGMLSWSGGANGPNPNAFQTSAVVAGRQYFGKNTFFTWNVSYGQASGENIMAFAGSNANAVLSADGKLERMPSFSAVFGAKHNWSDKLASNFSYAYGWLNVPSSRAPFALKDGAISHVNLIYTPLAYFSTGIEYMTGARRASNDAFGRGNRIQMMAKFTF</sequence>
<dbReference type="AlphaFoldDB" id="A0A4R6TBI1"/>